<dbReference type="WBParaSite" id="ACOC_0001213901-mRNA-1">
    <property type="protein sequence ID" value="ACOC_0001213901-mRNA-1"/>
    <property type="gene ID" value="ACOC_0001213901"/>
</dbReference>
<organism evidence="4">
    <name type="scientific">Angiostrongylus costaricensis</name>
    <name type="common">Nematode worm</name>
    <dbReference type="NCBI Taxonomy" id="334426"/>
    <lineage>
        <taxon>Eukaryota</taxon>
        <taxon>Metazoa</taxon>
        <taxon>Ecdysozoa</taxon>
        <taxon>Nematoda</taxon>
        <taxon>Chromadorea</taxon>
        <taxon>Rhabditida</taxon>
        <taxon>Rhabditina</taxon>
        <taxon>Rhabditomorpha</taxon>
        <taxon>Strongyloidea</taxon>
        <taxon>Metastrongylidae</taxon>
        <taxon>Angiostrongylus</taxon>
    </lineage>
</organism>
<evidence type="ECO:0000313" key="2">
    <source>
        <dbReference type="EMBL" id="VDM63725.1"/>
    </source>
</evidence>
<evidence type="ECO:0000259" key="1">
    <source>
        <dbReference type="PROSITE" id="PS50878"/>
    </source>
</evidence>
<gene>
    <name evidence="2" type="ORF">ACOC_LOCUS12140</name>
</gene>
<feature type="domain" description="Reverse transcriptase" evidence="1">
    <location>
        <begin position="1"/>
        <end position="106"/>
    </location>
</feature>
<evidence type="ECO:0000313" key="3">
    <source>
        <dbReference type="Proteomes" id="UP000267027"/>
    </source>
</evidence>
<dbReference type="OMA" id="IWNPREL"/>
<protein>
    <submittedName>
        <fullName evidence="4">Reverse transcriptase domain-containing protein</fullName>
    </submittedName>
</protein>
<keyword evidence="3" id="KW-1185">Reference proteome</keyword>
<dbReference type="PROSITE" id="PS50878">
    <property type="entry name" value="RT_POL"/>
    <property type="match status" value="1"/>
</dbReference>
<name>A0A0R3PZV3_ANGCS</name>
<dbReference type="InterPro" id="IPR000477">
    <property type="entry name" value="RT_dom"/>
</dbReference>
<sequence length="106" mass="11988">MEAVWEALDSQGVPTQYIKILRKLYKNFTTNISPFYSDINIDAKRGVRQGDTISPKLFTATVQNAMRTMEWDNMGVKIDGRNLHHLRLADDIVSITPNISQAGTYA</sequence>
<proteinExistence type="predicted"/>
<evidence type="ECO:0000313" key="4">
    <source>
        <dbReference type="WBParaSite" id="ACOC_0001213901-mRNA-1"/>
    </source>
</evidence>
<accession>A0A0R3PZV3</accession>
<dbReference type="EMBL" id="UYYA01004909">
    <property type="protein sequence ID" value="VDM63725.1"/>
    <property type="molecule type" value="Genomic_DNA"/>
</dbReference>
<dbReference type="AlphaFoldDB" id="A0A0R3PZV3"/>
<reference evidence="2 3" key="2">
    <citation type="submission" date="2018-11" db="EMBL/GenBank/DDBJ databases">
        <authorList>
            <consortium name="Pathogen Informatics"/>
        </authorList>
    </citation>
    <scope>NUCLEOTIDE SEQUENCE [LARGE SCALE GENOMIC DNA]</scope>
    <source>
        <strain evidence="2 3">Costa Rica</strain>
    </source>
</reference>
<reference evidence="4" key="1">
    <citation type="submission" date="2017-02" db="UniProtKB">
        <authorList>
            <consortium name="WormBaseParasite"/>
        </authorList>
    </citation>
    <scope>IDENTIFICATION</scope>
</reference>
<dbReference type="Proteomes" id="UP000267027">
    <property type="component" value="Unassembled WGS sequence"/>
</dbReference>
<dbReference type="OrthoDB" id="410104at2759"/>